<accession>A0A2P2PFU1</accession>
<organism evidence="1">
    <name type="scientific">Rhizophora mucronata</name>
    <name type="common">Asiatic mangrove</name>
    <dbReference type="NCBI Taxonomy" id="61149"/>
    <lineage>
        <taxon>Eukaryota</taxon>
        <taxon>Viridiplantae</taxon>
        <taxon>Streptophyta</taxon>
        <taxon>Embryophyta</taxon>
        <taxon>Tracheophyta</taxon>
        <taxon>Spermatophyta</taxon>
        <taxon>Magnoliopsida</taxon>
        <taxon>eudicotyledons</taxon>
        <taxon>Gunneridae</taxon>
        <taxon>Pentapetalae</taxon>
        <taxon>rosids</taxon>
        <taxon>fabids</taxon>
        <taxon>Malpighiales</taxon>
        <taxon>Rhizophoraceae</taxon>
        <taxon>Rhizophora</taxon>
    </lineage>
</organism>
<protein>
    <submittedName>
        <fullName evidence="1">Uncharacterized protein</fullName>
    </submittedName>
</protein>
<dbReference type="AlphaFoldDB" id="A0A2P2PFU1"/>
<dbReference type="EMBL" id="GGEC01073116">
    <property type="protein sequence ID" value="MBX53600.1"/>
    <property type="molecule type" value="Transcribed_RNA"/>
</dbReference>
<proteinExistence type="predicted"/>
<evidence type="ECO:0000313" key="1">
    <source>
        <dbReference type="EMBL" id="MBX53600.1"/>
    </source>
</evidence>
<sequence length="23" mass="2757">MNLFQNLRVIFAKQICYCLVLLN</sequence>
<reference evidence="1" key="1">
    <citation type="submission" date="2018-02" db="EMBL/GenBank/DDBJ databases">
        <title>Rhizophora mucronata_Transcriptome.</title>
        <authorList>
            <person name="Meera S.P."/>
            <person name="Sreeshan A."/>
            <person name="Augustine A."/>
        </authorList>
    </citation>
    <scope>NUCLEOTIDE SEQUENCE</scope>
    <source>
        <tissue evidence="1">Leaf</tissue>
    </source>
</reference>
<name>A0A2P2PFU1_RHIMU</name>